<evidence type="ECO:0000256" key="4">
    <source>
        <dbReference type="ARBA" id="ARBA00023186"/>
    </source>
</evidence>
<accession>A9LGR3</accession>
<comment type="similarity">
    <text evidence="1">Belongs to the ClpX chaperone family. HslU subfamily.</text>
</comment>
<dbReference type="PANTHER" id="PTHR48102">
    <property type="entry name" value="ATP-DEPENDENT CLP PROTEASE ATP-BINDING SUBUNIT CLPX-LIKE, MITOCHONDRIAL-RELATED"/>
    <property type="match status" value="1"/>
</dbReference>
<dbReference type="InterPro" id="IPR050052">
    <property type="entry name" value="ATP-dep_Clp_protease_ClpX"/>
</dbReference>
<dbReference type="InterPro" id="IPR003959">
    <property type="entry name" value="ATPase_AAA_core"/>
</dbReference>
<dbReference type="GO" id="GO:0005524">
    <property type="term" value="F:ATP binding"/>
    <property type="evidence" value="ECO:0007669"/>
    <property type="project" value="UniProtKB-KW"/>
</dbReference>
<gene>
    <name evidence="7" type="primary">hslU</name>
    <name evidence="7" type="ORF">5H12_22</name>
</gene>
<name>A9LGR3_9BACT</name>
<feature type="domain" description="AAA+ ATPase" evidence="5">
    <location>
        <begin position="70"/>
        <end position="370"/>
    </location>
</feature>
<dbReference type="InterPro" id="IPR004491">
    <property type="entry name" value="HslU"/>
</dbReference>
<dbReference type="SMART" id="SM01086">
    <property type="entry name" value="ClpB_D2-small"/>
    <property type="match status" value="1"/>
</dbReference>
<dbReference type="InterPro" id="IPR019489">
    <property type="entry name" value="Clp_ATPase_C"/>
</dbReference>
<sequence>MLFVSHLDQVFYIKKSMFGFKRKSQTPRELVEQLDRYIVGQARAKRAVSIAIRNRWRRQQLPDDLKGEVAPKNILMIGSTGVGKTEIARRLAKLTDAPFIKVEATKYTEVGYYGRDVESMVRELVENSISLIRATEKQRVETLARDRTDDKLLDLLAPRPKAYEFQPAGQDGASSTEAVAVELESDSYERTRAKMKDMLVAGELEERQVELTIEQKSQPVMMGGVGVEQMDMDFQGMLEKIMPKNTVTRSLTVAEARKVVFDQQCDSLLDQDKINEMAIVQAQDMGIIFLDELDKVIASDGKGTDVSRQGVQRDLLPIVEGTTVQTKYGYVKTDHILFVAAGAFHKHQPSDLMPELQGRFPIRVELDDLTKKDFVQILTEPKNSLTRQYAALLKTEGVELEFTQDAVEALAEYAFQVNQTTQNIGARRLYTILEQLLEELSFESPDMKMGKVEINGPYVSDRLAAIADDEDLSRFIL</sequence>
<dbReference type="AlphaFoldDB" id="A9LGR3"/>
<dbReference type="GO" id="GO:0051603">
    <property type="term" value="P:proteolysis involved in protein catabolic process"/>
    <property type="evidence" value="ECO:0007669"/>
    <property type="project" value="TreeGrafter"/>
</dbReference>
<dbReference type="Gene3D" id="1.10.8.10">
    <property type="entry name" value="DNA helicase RuvA subunit, C-terminal domain"/>
    <property type="match status" value="1"/>
</dbReference>
<dbReference type="FunFam" id="3.40.50.300:FF:000220">
    <property type="entry name" value="ATP-dependent protease ATPase subunit HslU"/>
    <property type="match status" value="1"/>
</dbReference>
<dbReference type="PANTHER" id="PTHR48102:SF3">
    <property type="entry name" value="ATP-DEPENDENT PROTEASE ATPASE SUBUNIT HSLU"/>
    <property type="match status" value="1"/>
</dbReference>
<evidence type="ECO:0000259" key="6">
    <source>
        <dbReference type="SMART" id="SM01086"/>
    </source>
</evidence>
<dbReference type="EMBL" id="EF591884">
    <property type="protein sequence ID" value="ABX10584.1"/>
    <property type="molecule type" value="Genomic_DNA"/>
</dbReference>
<dbReference type="GO" id="GO:0009376">
    <property type="term" value="C:HslUV protease complex"/>
    <property type="evidence" value="ECO:0007669"/>
    <property type="project" value="InterPro"/>
</dbReference>
<proteinExistence type="inferred from homology"/>
<evidence type="ECO:0000313" key="7">
    <source>
        <dbReference type="EMBL" id="ABX10584.1"/>
    </source>
</evidence>
<dbReference type="InterPro" id="IPR027417">
    <property type="entry name" value="P-loop_NTPase"/>
</dbReference>
<dbReference type="SUPFAM" id="SSF52540">
    <property type="entry name" value="P-loop containing nucleoside triphosphate hydrolases"/>
    <property type="match status" value="1"/>
</dbReference>
<keyword evidence="7" id="KW-0645">Protease</keyword>
<dbReference type="CDD" id="cd19498">
    <property type="entry name" value="RecA-like_HslU"/>
    <property type="match status" value="1"/>
</dbReference>
<dbReference type="Pfam" id="PF07724">
    <property type="entry name" value="AAA_2"/>
    <property type="match status" value="1"/>
</dbReference>
<keyword evidence="2" id="KW-0547">Nucleotide-binding</keyword>
<dbReference type="Pfam" id="PF10431">
    <property type="entry name" value="ClpB_D2-small"/>
    <property type="match status" value="1"/>
</dbReference>
<dbReference type="GO" id="GO:0016887">
    <property type="term" value="F:ATP hydrolysis activity"/>
    <property type="evidence" value="ECO:0007669"/>
    <property type="project" value="InterPro"/>
</dbReference>
<keyword evidence="7" id="KW-0378">Hydrolase</keyword>
<dbReference type="NCBIfam" id="TIGR00390">
    <property type="entry name" value="hslU"/>
    <property type="match status" value="1"/>
</dbReference>
<keyword evidence="4" id="KW-0143">Chaperone</keyword>
<dbReference type="Pfam" id="PF00004">
    <property type="entry name" value="AAA"/>
    <property type="match status" value="1"/>
</dbReference>
<organism evidence="7">
    <name type="scientific">uncultured planctomycete 5H12</name>
    <dbReference type="NCBI Taxonomy" id="455067"/>
    <lineage>
        <taxon>Bacteria</taxon>
        <taxon>Pseudomonadati</taxon>
        <taxon>Planctomycetota</taxon>
        <taxon>Planctomycetia</taxon>
        <taxon>Planctomycetales</taxon>
        <taxon>environmental samples</taxon>
    </lineage>
</organism>
<dbReference type="GO" id="GO:0008233">
    <property type="term" value="F:peptidase activity"/>
    <property type="evidence" value="ECO:0007669"/>
    <property type="project" value="UniProtKB-KW"/>
</dbReference>
<dbReference type="Gene3D" id="1.10.8.60">
    <property type="match status" value="1"/>
</dbReference>
<protein>
    <submittedName>
        <fullName evidence="7">ATP-dependent protease ATP-binding subunit</fullName>
    </submittedName>
</protein>
<evidence type="ECO:0000259" key="5">
    <source>
        <dbReference type="SMART" id="SM00382"/>
    </source>
</evidence>
<evidence type="ECO:0000256" key="3">
    <source>
        <dbReference type="ARBA" id="ARBA00022840"/>
    </source>
</evidence>
<evidence type="ECO:0000256" key="1">
    <source>
        <dbReference type="ARBA" id="ARBA00009771"/>
    </source>
</evidence>
<dbReference type="NCBIfam" id="NF003544">
    <property type="entry name" value="PRK05201.1"/>
    <property type="match status" value="1"/>
</dbReference>
<evidence type="ECO:0000256" key="2">
    <source>
        <dbReference type="ARBA" id="ARBA00022741"/>
    </source>
</evidence>
<dbReference type="SMART" id="SM00382">
    <property type="entry name" value="AAA"/>
    <property type="match status" value="1"/>
</dbReference>
<reference evidence="7" key="1">
    <citation type="journal article" date="2007" name="ISME J.">
        <title>Fosmids of novel marine Planctomycetes from the Namibian and Oregon coast upwelling systems and their cross-comparison with planctomycete genomes.</title>
        <authorList>
            <person name="Woebken D."/>
            <person name="Teeling H."/>
            <person name="Wecker P."/>
            <person name="Dumitriu A."/>
            <person name="Kostadinov I."/>
            <person name="DeLong E.F."/>
            <person name="Amann R."/>
            <person name="Gloeckner F.O."/>
        </authorList>
    </citation>
    <scope>NUCLEOTIDE SEQUENCE</scope>
</reference>
<dbReference type="Gene3D" id="3.40.50.300">
    <property type="entry name" value="P-loop containing nucleotide triphosphate hydrolases"/>
    <property type="match status" value="2"/>
</dbReference>
<dbReference type="InterPro" id="IPR003593">
    <property type="entry name" value="AAA+_ATPase"/>
</dbReference>
<keyword evidence="3 7" id="KW-0067">ATP-binding</keyword>
<feature type="domain" description="Clp ATPase C-terminal" evidence="6">
    <location>
        <begin position="369"/>
        <end position="465"/>
    </location>
</feature>